<keyword evidence="1" id="KW-1133">Transmembrane helix</keyword>
<feature type="domain" description="DUF58" evidence="2">
    <location>
        <begin position="278"/>
        <end position="366"/>
    </location>
</feature>
<accession>A0A517ZWX2</accession>
<keyword evidence="1" id="KW-0472">Membrane</keyword>
<dbReference type="KEGG" id="sdyn:Mal52_54530"/>
<feature type="transmembrane region" description="Helical" evidence="1">
    <location>
        <begin position="12"/>
        <end position="29"/>
    </location>
</feature>
<evidence type="ECO:0000256" key="1">
    <source>
        <dbReference type="SAM" id="Phobius"/>
    </source>
</evidence>
<feature type="transmembrane region" description="Helical" evidence="1">
    <location>
        <begin position="82"/>
        <end position="102"/>
    </location>
</feature>
<reference evidence="3 4" key="1">
    <citation type="submission" date="2019-02" db="EMBL/GenBank/DDBJ databases">
        <title>Deep-cultivation of Planctomycetes and their phenomic and genomic characterization uncovers novel biology.</title>
        <authorList>
            <person name="Wiegand S."/>
            <person name="Jogler M."/>
            <person name="Boedeker C."/>
            <person name="Pinto D."/>
            <person name="Vollmers J."/>
            <person name="Rivas-Marin E."/>
            <person name="Kohn T."/>
            <person name="Peeters S.H."/>
            <person name="Heuer A."/>
            <person name="Rast P."/>
            <person name="Oberbeckmann S."/>
            <person name="Bunk B."/>
            <person name="Jeske O."/>
            <person name="Meyerdierks A."/>
            <person name="Storesund J.E."/>
            <person name="Kallscheuer N."/>
            <person name="Luecker S."/>
            <person name="Lage O.M."/>
            <person name="Pohl T."/>
            <person name="Merkel B.J."/>
            <person name="Hornburger P."/>
            <person name="Mueller R.-W."/>
            <person name="Bruemmer F."/>
            <person name="Labrenz M."/>
            <person name="Spormann A.M."/>
            <person name="Op den Camp H."/>
            <person name="Overmann J."/>
            <person name="Amann R."/>
            <person name="Jetten M.S.M."/>
            <person name="Mascher T."/>
            <person name="Medema M.H."/>
            <person name="Devos D.P."/>
            <person name="Kaster A.-K."/>
            <person name="Ovreas L."/>
            <person name="Rohde M."/>
            <person name="Galperin M.Y."/>
            <person name="Jogler C."/>
        </authorList>
    </citation>
    <scope>NUCLEOTIDE SEQUENCE [LARGE SCALE GENOMIC DNA]</scope>
    <source>
        <strain evidence="3 4">Mal52</strain>
    </source>
</reference>
<dbReference type="AlphaFoldDB" id="A0A517ZWX2"/>
<dbReference type="RefSeq" id="WP_197534467.1">
    <property type="nucleotide sequence ID" value="NZ_CP036276.1"/>
</dbReference>
<evidence type="ECO:0000313" key="4">
    <source>
        <dbReference type="Proteomes" id="UP000319383"/>
    </source>
</evidence>
<dbReference type="EMBL" id="CP036276">
    <property type="protein sequence ID" value="QDU46925.1"/>
    <property type="molecule type" value="Genomic_DNA"/>
</dbReference>
<dbReference type="Pfam" id="PF01882">
    <property type="entry name" value="DUF58"/>
    <property type="match status" value="1"/>
</dbReference>
<evidence type="ECO:0000313" key="3">
    <source>
        <dbReference type="EMBL" id="QDU46925.1"/>
    </source>
</evidence>
<sequence>MSTGPRTWGGRLVRISSLLCAAVLILWMAMANDLWVGTSLLAMLPMMIGNGSATPDNGRNGKGSLLSRAWKRYRRRSMRARIPYEGLAYMVILIILMCGALLGKSNLLLLVFAFMAGPWIVNGSLCYMLLRGIDATRRSPRHVMAGEPFSVEITVTNSKRLLSSWVLTVMDRVQHTHEQVLPRVLFTRVPARSQRTEHYQARLMHRGKYELGPIRVTTRFPLGLAERSLIIQEADEILVYPQVGDLAPRWRRQSQHARELVQQSASQRGSYDDEFHRIREYRTGDDPRAIHWKTSARQNELMVREYHQSREDDLTILLDLWTPTRASVANYQRAEYAISFAATVGYMHCLDARGSQLGISVLGQEVDEWSGVAGPFAIHPFLERLALSQAGTARPLGDFVNEAMSLHGTKGRCLLITTRPTQSAETTLPNGKGRRWNTGGEELRMAYEELIQLSTADRADRSQYSMEIIEANPQVLSDVFHLASEPE</sequence>
<keyword evidence="4" id="KW-1185">Reference proteome</keyword>
<protein>
    <recommendedName>
        <fullName evidence="2">DUF58 domain-containing protein</fullName>
    </recommendedName>
</protein>
<keyword evidence="1" id="KW-0812">Transmembrane</keyword>
<feature type="transmembrane region" description="Helical" evidence="1">
    <location>
        <begin position="108"/>
        <end position="130"/>
    </location>
</feature>
<proteinExistence type="predicted"/>
<feature type="transmembrane region" description="Helical" evidence="1">
    <location>
        <begin position="35"/>
        <end position="53"/>
    </location>
</feature>
<dbReference type="Proteomes" id="UP000319383">
    <property type="component" value="Chromosome"/>
</dbReference>
<name>A0A517ZWX2_9PLAN</name>
<organism evidence="3 4">
    <name type="scientific">Symmachiella dynata</name>
    <dbReference type="NCBI Taxonomy" id="2527995"/>
    <lineage>
        <taxon>Bacteria</taxon>
        <taxon>Pseudomonadati</taxon>
        <taxon>Planctomycetota</taxon>
        <taxon>Planctomycetia</taxon>
        <taxon>Planctomycetales</taxon>
        <taxon>Planctomycetaceae</taxon>
        <taxon>Symmachiella</taxon>
    </lineage>
</organism>
<dbReference type="PANTHER" id="PTHR34351:SF1">
    <property type="entry name" value="SLR1927 PROTEIN"/>
    <property type="match status" value="1"/>
</dbReference>
<dbReference type="InterPro" id="IPR002881">
    <property type="entry name" value="DUF58"/>
</dbReference>
<dbReference type="PANTHER" id="PTHR34351">
    <property type="entry name" value="SLR1927 PROTEIN-RELATED"/>
    <property type="match status" value="1"/>
</dbReference>
<gene>
    <name evidence="3" type="ORF">Mal52_54530</name>
</gene>
<evidence type="ECO:0000259" key="2">
    <source>
        <dbReference type="Pfam" id="PF01882"/>
    </source>
</evidence>